<keyword evidence="8" id="KW-0067">ATP-binding</keyword>
<dbReference type="SMART" id="SM00267">
    <property type="entry name" value="GGDEF"/>
    <property type="match status" value="1"/>
</dbReference>
<keyword evidence="3" id="KW-0597">Phosphoprotein</keyword>
<dbReference type="OrthoDB" id="5494569at2"/>
<dbReference type="NCBIfam" id="TIGR00229">
    <property type="entry name" value="sensory_box"/>
    <property type="match status" value="2"/>
</dbReference>
<dbReference type="SMART" id="SM00086">
    <property type="entry name" value="PAC"/>
    <property type="match status" value="2"/>
</dbReference>
<dbReference type="EMBL" id="FMXO01000008">
    <property type="protein sequence ID" value="SDB32111.1"/>
    <property type="molecule type" value="Genomic_DNA"/>
</dbReference>
<evidence type="ECO:0000259" key="17">
    <source>
        <dbReference type="PROSITE" id="PS50887"/>
    </source>
</evidence>
<gene>
    <name evidence="18" type="ORF">SAMN05660653_01517</name>
</gene>
<dbReference type="InterPro" id="IPR029787">
    <property type="entry name" value="Nucleotide_cyclase"/>
</dbReference>
<dbReference type="InterPro" id="IPR052155">
    <property type="entry name" value="Biofilm_reg_signaling"/>
</dbReference>
<dbReference type="SUPFAM" id="SSF55785">
    <property type="entry name" value="PYP-like sensor domain (PAS domain)"/>
    <property type="match status" value="2"/>
</dbReference>
<evidence type="ECO:0000259" key="14">
    <source>
        <dbReference type="PROSITE" id="PS50112"/>
    </source>
</evidence>
<dbReference type="GO" id="GO:0005524">
    <property type="term" value="F:ATP binding"/>
    <property type="evidence" value="ECO:0007669"/>
    <property type="project" value="UniProtKB-KW"/>
</dbReference>
<evidence type="ECO:0000256" key="8">
    <source>
        <dbReference type="ARBA" id="ARBA00022840"/>
    </source>
</evidence>
<proteinExistence type="predicted"/>
<dbReference type="PROSITE" id="PS50113">
    <property type="entry name" value="PAC"/>
    <property type="match status" value="1"/>
</dbReference>
<sequence>MNMFSRGISLKSALIALYAIVTISVALAGYLSYSSSRQSIGNVALQLRTEITDRIETHLLEFLHLPHRINQANAQALTRQLIAANDQLTLGKRFAEQIGMFPSVSSVYFGNIHGGLVNSGRESPGDLRYLIDTEGFTAGTFRKTLVDAQGNHAEQLAVLSNFDSRNRPWYVRALERNGPVWSDVYILFTGKELALAASLPAYDGQGGLLGVVSVDVFLSNISHFLQGMRIGETGQAFILDRDGLLIATSTTELLIIDSGDPAARSRVHGTESSDPVVRNASATLASRFGNFSEVEKETSLTFTVNGRQMLLQTAPLRDDLGIDWLILVVVPEDDFMAAIMADSRMIHLHVTFALALVLAAGVFLTKWIVKPVSLLNMAADRVAAGESIKKIEDYSPVIEFRGLTRSFNRMAHQLSNTLEGLELELRERKRAEEELRRTREQFELAVLGSNDGIWDWNLRDNSLFLSPRWKEQLGYEDKELSSEFNVFYSRLHPEDVPRLDDYLKRYLKGEVEMFEIEFRMLHREGGYRWILSRGTAFRDEKNLPFRMAGSHTDITDRKAAEQALKEKSEELERYFTTSLDLLCIANTKGEFIRLNPEWEKVLGYSLTELEGRNFFDFVHPDDMEDTVAAVSRLDAQEQVLNFENRYRRKDGSYSWIEWRAFPRNGTIYAVARDITRRKADEEKLNRLATTDSLTGLCNRRAFMQTLETELGRYRRYGKHASLLMLDLDHFKTINDTHGHAGGDEVLRYFAMLLQETVRETDLPGRLGGEEFAVLLPETKVSSALVIAERLLRKVRETVVWTHAGTASFTVSIGLGVMQPEDSTPDSLLARADAALYRAKDNGRDRVEVYSLGQHDK</sequence>
<dbReference type="Gene3D" id="6.10.340.10">
    <property type="match status" value="1"/>
</dbReference>
<feature type="coiled-coil region" evidence="12">
    <location>
        <begin position="411"/>
        <end position="441"/>
    </location>
</feature>
<dbReference type="InterPro" id="IPR001610">
    <property type="entry name" value="PAC"/>
</dbReference>
<dbReference type="STRING" id="617002.SAMN05660653_01517"/>
<feature type="domain" description="PAS" evidence="14">
    <location>
        <begin position="438"/>
        <end position="510"/>
    </location>
</feature>
<evidence type="ECO:0000259" key="16">
    <source>
        <dbReference type="PROSITE" id="PS50885"/>
    </source>
</evidence>
<dbReference type="Pfam" id="PF02743">
    <property type="entry name" value="dCache_1"/>
    <property type="match status" value="1"/>
</dbReference>
<dbReference type="SUPFAM" id="SSF103190">
    <property type="entry name" value="Sensory domain-like"/>
    <property type="match status" value="1"/>
</dbReference>
<comment type="subcellular location">
    <subcellularLocation>
        <location evidence="1">Cell membrane</location>
        <topology evidence="1">Multi-pass membrane protein</topology>
    </subcellularLocation>
</comment>
<dbReference type="PANTHER" id="PTHR44757">
    <property type="entry name" value="DIGUANYLATE CYCLASE DGCP"/>
    <property type="match status" value="1"/>
</dbReference>
<evidence type="ECO:0000313" key="19">
    <source>
        <dbReference type="Proteomes" id="UP000198771"/>
    </source>
</evidence>
<dbReference type="CDD" id="cd00130">
    <property type="entry name" value="PAS"/>
    <property type="match status" value="2"/>
</dbReference>
<accession>A0A1G6CH10</accession>
<evidence type="ECO:0000256" key="1">
    <source>
        <dbReference type="ARBA" id="ARBA00004651"/>
    </source>
</evidence>
<evidence type="ECO:0000313" key="18">
    <source>
        <dbReference type="EMBL" id="SDB32111.1"/>
    </source>
</evidence>
<dbReference type="PROSITE" id="PS50885">
    <property type="entry name" value="HAMP"/>
    <property type="match status" value="1"/>
</dbReference>
<evidence type="ECO:0000256" key="6">
    <source>
        <dbReference type="ARBA" id="ARBA00022741"/>
    </source>
</evidence>
<dbReference type="InterPro" id="IPR000014">
    <property type="entry name" value="PAS"/>
</dbReference>
<dbReference type="InterPro" id="IPR013655">
    <property type="entry name" value="PAS_fold_3"/>
</dbReference>
<evidence type="ECO:0000256" key="13">
    <source>
        <dbReference type="SAM" id="Phobius"/>
    </source>
</evidence>
<feature type="domain" description="GGDEF" evidence="17">
    <location>
        <begin position="718"/>
        <end position="851"/>
    </location>
</feature>
<dbReference type="Pfam" id="PF00990">
    <property type="entry name" value="GGDEF"/>
    <property type="match status" value="1"/>
</dbReference>
<dbReference type="Pfam" id="PF00672">
    <property type="entry name" value="HAMP"/>
    <property type="match status" value="1"/>
</dbReference>
<protein>
    <submittedName>
        <fullName evidence="18">PAS domain S-box-containing protein/diguanylate cyclase (GGDEF) domain-containing protein</fullName>
    </submittedName>
</protein>
<keyword evidence="5 13" id="KW-0812">Transmembrane</keyword>
<evidence type="ECO:0000256" key="4">
    <source>
        <dbReference type="ARBA" id="ARBA00022679"/>
    </source>
</evidence>
<dbReference type="Proteomes" id="UP000198771">
    <property type="component" value="Unassembled WGS sequence"/>
</dbReference>
<dbReference type="PROSITE" id="PS50887">
    <property type="entry name" value="GGDEF"/>
    <property type="match status" value="1"/>
</dbReference>
<dbReference type="InterPro" id="IPR000160">
    <property type="entry name" value="GGDEF_dom"/>
</dbReference>
<evidence type="ECO:0000256" key="11">
    <source>
        <dbReference type="ARBA" id="ARBA00023136"/>
    </source>
</evidence>
<dbReference type="GO" id="GO:0005886">
    <property type="term" value="C:plasma membrane"/>
    <property type="evidence" value="ECO:0007669"/>
    <property type="project" value="UniProtKB-SubCell"/>
</dbReference>
<dbReference type="InterPro" id="IPR003660">
    <property type="entry name" value="HAMP_dom"/>
</dbReference>
<feature type="domain" description="PAS" evidence="14">
    <location>
        <begin position="567"/>
        <end position="637"/>
    </location>
</feature>
<keyword evidence="19" id="KW-1185">Reference proteome</keyword>
<keyword evidence="10" id="KW-0902">Two-component regulatory system</keyword>
<dbReference type="RefSeq" id="WP_092119532.1">
    <property type="nucleotide sequence ID" value="NZ_FMXO01000008.1"/>
</dbReference>
<evidence type="ECO:0000256" key="7">
    <source>
        <dbReference type="ARBA" id="ARBA00022777"/>
    </source>
</evidence>
<dbReference type="SUPFAM" id="SSF55073">
    <property type="entry name" value="Nucleotide cyclase"/>
    <property type="match status" value="1"/>
</dbReference>
<feature type="transmembrane region" description="Helical" evidence="13">
    <location>
        <begin position="346"/>
        <end position="369"/>
    </location>
</feature>
<dbReference type="SMART" id="SM00091">
    <property type="entry name" value="PAS"/>
    <property type="match status" value="2"/>
</dbReference>
<keyword evidence="11 13" id="KW-0472">Membrane</keyword>
<evidence type="ECO:0000256" key="9">
    <source>
        <dbReference type="ARBA" id="ARBA00022989"/>
    </source>
</evidence>
<dbReference type="CDD" id="cd01949">
    <property type="entry name" value="GGDEF"/>
    <property type="match status" value="1"/>
</dbReference>
<evidence type="ECO:0000256" key="10">
    <source>
        <dbReference type="ARBA" id="ARBA00023012"/>
    </source>
</evidence>
<keyword evidence="9 13" id="KW-1133">Transmembrane helix</keyword>
<dbReference type="FunFam" id="3.30.70.270:FF:000001">
    <property type="entry name" value="Diguanylate cyclase domain protein"/>
    <property type="match status" value="1"/>
</dbReference>
<dbReference type="SMART" id="SM00304">
    <property type="entry name" value="HAMP"/>
    <property type="match status" value="1"/>
</dbReference>
<dbReference type="GO" id="GO:0016301">
    <property type="term" value="F:kinase activity"/>
    <property type="evidence" value="ECO:0007669"/>
    <property type="project" value="UniProtKB-KW"/>
</dbReference>
<dbReference type="AlphaFoldDB" id="A0A1G6CH10"/>
<organism evidence="18 19">
    <name type="scientific">Desulfonatronum thiosulfatophilum</name>
    <dbReference type="NCBI Taxonomy" id="617002"/>
    <lineage>
        <taxon>Bacteria</taxon>
        <taxon>Pseudomonadati</taxon>
        <taxon>Thermodesulfobacteriota</taxon>
        <taxon>Desulfovibrionia</taxon>
        <taxon>Desulfovibrionales</taxon>
        <taxon>Desulfonatronaceae</taxon>
        <taxon>Desulfonatronum</taxon>
    </lineage>
</organism>
<dbReference type="Gene3D" id="3.30.70.270">
    <property type="match status" value="1"/>
</dbReference>
<dbReference type="NCBIfam" id="TIGR00254">
    <property type="entry name" value="GGDEF"/>
    <property type="match status" value="1"/>
</dbReference>
<dbReference type="PANTHER" id="PTHR44757:SF2">
    <property type="entry name" value="BIOFILM ARCHITECTURE MAINTENANCE PROTEIN MBAA"/>
    <property type="match status" value="1"/>
</dbReference>
<feature type="domain" description="HAMP" evidence="16">
    <location>
        <begin position="366"/>
        <end position="419"/>
    </location>
</feature>
<evidence type="ECO:0000256" key="2">
    <source>
        <dbReference type="ARBA" id="ARBA00022475"/>
    </source>
</evidence>
<keyword evidence="12" id="KW-0175">Coiled coil</keyword>
<evidence type="ECO:0000256" key="12">
    <source>
        <dbReference type="SAM" id="Coils"/>
    </source>
</evidence>
<evidence type="ECO:0000256" key="3">
    <source>
        <dbReference type="ARBA" id="ARBA00022553"/>
    </source>
</evidence>
<reference evidence="18 19" key="1">
    <citation type="submission" date="2016-10" db="EMBL/GenBank/DDBJ databases">
        <authorList>
            <person name="de Groot N.N."/>
        </authorList>
    </citation>
    <scope>NUCLEOTIDE SEQUENCE [LARGE SCALE GENOMIC DNA]</scope>
    <source>
        <strain evidence="18 19">ASO4-2</strain>
    </source>
</reference>
<dbReference type="Gene3D" id="3.30.450.20">
    <property type="entry name" value="PAS domain"/>
    <property type="match status" value="3"/>
</dbReference>
<keyword evidence="2" id="KW-1003">Cell membrane</keyword>
<evidence type="ECO:0000259" key="15">
    <source>
        <dbReference type="PROSITE" id="PS50113"/>
    </source>
</evidence>
<dbReference type="GO" id="GO:0000160">
    <property type="term" value="P:phosphorelay signal transduction system"/>
    <property type="evidence" value="ECO:0007669"/>
    <property type="project" value="UniProtKB-KW"/>
</dbReference>
<name>A0A1G6CH10_9BACT</name>
<dbReference type="InterPro" id="IPR033479">
    <property type="entry name" value="dCache_1"/>
</dbReference>
<dbReference type="InterPro" id="IPR035965">
    <property type="entry name" value="PAS-like_dom_sf"/>
</dbReference>
<evidence type="ECO:0000256" key="5">
    <source>
        <dbReference type="ARBA" id="ARBA00022692"/>
    </source>
</evidence>
<keyword evidence="4" id="KW-0808">Transferase</keyword>
<dbReference type="PROSITE" id="PS50112">
    <property type="entry name" value="PAS"/>
    <property type="match status" value="2"/>
</dbReference>
<dbReference type="InterPro" id="IPR043128">
    <property type="entry name" value="Rev_trsase/Diguanyl_cyclase"/>
</dbReference>
<dbReference type="InterPro" id="IPR000700">
    <property type="entry name" value="PAS-assoc_C"/>
</dbReference>
<dbReference type="CDD" id="cd12913">
    <property type="entry name" value="PDC1_MCP_like"/>
    <property type="match status" value="1"/>
</dbReference>
<keyword evidence="6" id="KW-0547">Nucleotide-binding</keyword>
<dbReference type="CDD" id="cd12912">
    <property type="entry name" value="PDC2_MCP_like"/>
    <property type="match status" value="1"/>
</dbReference>
<dbReference type="InterPro" id="IPR029151">
    <property type="entry name" value="Sensor-like_sf"/>
</dbReference>
<dbReference type="Pfam" id="PF08447">
    <property type="entry name" value="PAS_3"/>
    <property type="match status" value="2"/>
</dbReference>
<feature type="domain" description="PAC" evidence="15">
    <location>
        <begin position="514"/>
        <end position="566"/>
    </location>
</feature>
<keyword evidence="7" id="KW-0418">Kinase</keyword>
<dbReference type="CDD" id="cd06225">
    <property type="entry name" value="HAMP"/>
    <property type="match status" value="1"/>
</dbReference>